<proteinExistence type="predicted"/>
<evidence type="ECO:0000313" key="3">
    <source>
        <dbReference type="Proteomes" id="UP001370490"/>
    </source>
</evidence>
<name>A0AAN8V7J3_9MAGN</name>
<dbReference type="AlphaFoldDB" id="A0AAN8V7J3"/>
<protein>
    <submittedName>
        <fullName evidence="2">Cupin 1</fullName>
    </submittedName>
</protein>
<dbReference type="InterPro" id="IPR011051">
    <property type="entry name" value="RmlC_Cupin_sf"/>
</dbReference>
<dbReference type="Gene3D" id="2.60.120.10">
    <property type="entry name" value="Jelly Rolls"/>
    <property type="match status" value="1"/>
</dbReference>
<keyword evidence="3" id="KW-1185">Reference proteome</keyword>
<dbReference type="EMBL" id="JBAMMX010000017">
    <property type="protein sequence ID" value="KAK6924202.1"/>
    <property type="molecule type" value="Genomic_DNA"/>
</dbReference>
<comment type="caution">
    <text evidence="2">The sequence shown here is derived from an EMBL/GenBank/DDBJ whole genome shotgun (WGS) entry which is preliminary data.</text>
</comment>
<dbReference type="InterPro" id="IPR006045">
    <property type="entry name" value="Cupin_1"/>
</dbReference>
<dbReference type="PANTHER" id="PTHR31238">
    <property type="entry name" value="GERMIN-LIKE PROTEIN SUBFAMILY 3 MEMBER 3"/>
    <property type="match status" value="1"/>
</dbReference>
<organism evidence="2 3">
    <name type="scientific">Dillenia turbinata</name>
    <dbReference type="NCBI Taxonomy" id="194707"/>
    <lineage>
        <taxon>Eukaryota</taxon>
        <taxon>Viridiplantae</taxon>
        <taxon>Streptophyta</taxon>
        <taxon>Embryophyta</taxon>
        <taxon>Tracheophyta</taxon>
        <taxon>Spermatophyta</taxon>
        <taxon>Magnoliopsida</taxon>
        <taxon>eudicotyledons</taxon>
        <taxon>Gunneridae</taxon>
        <taxon>Pentapetalae</taxon>
        <taxon>Dilleniales</taxon>
        <taxon>Dilleniaceae</taxon>
        <taxon>Dillenia</taxon>
    </lineage>
</organism>
<evidence type="ECO:0000313" key="2">
    <source>
        <dbReference type="EMBL" id="KAK6924202.1"/>
    </source>
</evidence>
<dbReference type="SUPFAM" id="SSF51182">
    <property type="entry name" value="RmlC-like cupins"/>
    <property type="match status" value="1"/>
</dbReference>
<gene>
    <name evidence="2" type="ORF">RJ641_010402</name>
</gene>
<evidence type="ECO:0000259" key="1">
    <source>
        <dbReference type="Pfam" id="PF00190"/>
    </source>
</evidence>
<dbReference type="Pfam" id="PF00190">
    <property type="entry name" value="Cupin_1"/>
    <property type="match status" value="1"/>
</dbReference>
<feature type="domain" description="Cupin type-1" evidence="1">
    <location>
        <begin position="104"/>
        <end position="140"/>
    </location>
</feature>
<dbReference type="InterPro" id="IPR014710">
    <property type="entry name" value="RmlC-like_jellyroll"/>
</dbReference>
<accession>A0AAN8V7J3</accession>
<reference evidence="2 3" key="1">
    <citation type="submission" date="2023-12" db="EMBL/GenBank/DDBJ databases">
        <title>A high-quality genome assembly for Dillenia turbinata (Dilleniales).</title>
        <authorList>
            <person name="Chanderbali A."/>
        </authorList>
    </citation>
    <scope>NUCLEOTIDE SEQUENCE [LARGE SCALE GENOMIC DNA]</scope>
    <source>
        <strain evidence="2">LSX21</strain>
        <tissue evidence="2">Leaf</tissue>
    </source>
</reference>
<sequence length="183" mass="20810">MQFYEELQELLRERGKSGGPYKSSSSSKVECFIQFPDIVLISYEVNDHLSRMEVSRRAWDYPSTMQIEEPTTIEMQHSKFSELYYSSGADLAYLYHLLLILEVLNNVDVFVFPIGVAHFQQNVGTGNAVALIALSSQNPKLGWATLIAFERNMSHVFWSKILSGDNCAIVLHWPILFASKVVL</sequence>
<dbReference type="Proteomes" id="UP001370490">
    <property type="component" value="Unassembled WGS sequence"/>
</dbReference>